<organism evidence="2 3">
    <name type="scientific">Neisseria bacilliformis ATCC BAA-1200</name>
    <dbReference type="NCBI Taxonomy" id="888742"/>
    <lineage>
        <taxon>Bacteria</taxon>
        <taxon>Pseudomonadati</taxon>
        <taxon>Pseudomonadota</taxon>
        <taxon>Betaproteobacteria</taxon>
        <taxon>Neisseriales</taxon>
        <taxon>Neisseriaceae</taxon>
        <taxon>Neisseria</taxon>
    </lineage>
</organism>
<proteinExistence type="predicted"/>
<gene>
    <name evidence="2" type="ORF">HMPREF9123_0604</name>
</gene>
<feature type="region of interest" description="Disordered" evidence="1">
    <location>
        <begin position="1"/>
        <end position="56"/>
    </location>
</feature>
<accession>F2BA50</accession>
<dbReference type="Proteomes" id="UP000004105">
    <property type="component" value="Unassembled WGS sequence"/>
</dbReference>
<keyword evidence="3" id="KW-1185">Reference proteome</keyword>
<dbReference type="EMBL" id="AFAY01000011">
    <property type="protein sequence ID" value="EGF11692.1"/>
    <property type="molecule type" value="Genomic_DNA"/>
</dbReference>
<dbReference type="HOGENOM" id="CLU_2070593_0_0_4"/>
<comment type="caution">
    <text evidence="2">The sequence shown here is derived from an EMBL/GenBank/DDBJ whole genome shotgun (WGS) entry which is preliminary data.</text>
</comment>
<evidence type="ECO:0000313" key="2">
    <source>
        <dbReference type="EMBL" id="EGF11692.1"/>
    </source>
</evidence>
<feature type="compositionally biased region" description="Basic residues" evidence="1">
    <location>
        <begin position="20"/>
        <end position="34"/>
    </location>
</feature>
<evidence type="ECO:0000313" key="3">
    <source>
        <dbReference type="Proteomes" id="UP000004105"/>
    </source>
</evidence>
<evidence type="ECO:0000256" key="1">
    <source>
        <dbReference type="SAM" id="MobiDB-lite"/>
    </source>
</evidence>
<protein>
    <submittedName>
        <fullName evidence="2">Uncharacterized protein</fullName>
    </submittedName>
</protein>
<name>F2BA50_9NEIS</name>
<reference evidence="2 3" key="1">
    <citation type="submission" date="2011-02" db="EMBL/GenBank/DDBJ databases">
        <authorList>
            <person name="Muzny D."/>
            <person name="Qin X."/>
            <person name="Deng J."/>
            <person name="Jiang H."/>
            <person name="Liu Y."/>
            <person name="Qu J."/>
            <person name="Song X.-Z."/>
            <person name="Zhang L."/>
            <person name="Thornton R."/>
            <person name="Coyle M."/>
            <person name="Francisco L."/>
            <person name="Jackson L."/>
            <person name="Javaid M."/>
            <person name="Korchina V."/>
            <person name="Kovar C."/>
            <person name="Mata R."/>
            <person name="Mathew T."/>
            <person name="Ngo R."/>
            <person name="Nguyen L."/>
            <person name="Nguyen N."/>
            <person name="Okwuonu G."/>
            <person name="Ongeri F."/>
            <person name="Pham C."/>
            <person name="Simmons D."/>
            <person name="Wilczek-Boney K."/>
            <person name="Hale W."/>
            <person name="Jakkamsetti A."/>
            <person name="Pham P."/>
            <person name="Ruth R."/>
            <person name="San Lucas F."/>
            <person name="Warren J."/>
            <person name="Zhang J."/>
            <person name="Zhao Z."/>
            <person name="Zhou C."/>
            <person name="Zhu D."/>
            <person name="Lee S."/>
            <person name="Bess C."/>
            <person name="Blankenburg K."/>
            <person name="Forbes L."/>
            <person name="Fu Q."/>
            <person name="Gubbala S."/>
            <person name="Hirani K."/>
            <person name="Jayaseelan J.C."/>
            <person name="Lara F."/>
            <person name="Munidasa M."/>
            <person name="Palculict T."/>
            <person name="Patil S."/>
            <person name="Pu L.-L."/>
            <person name="Saada N."/>
            <person name="Tang L."/>
            <person name="Weissenberger G."/>
            <person name="Zhu Y."/>
            <person name="Hemphill L."/>
            <person name="Shang Y."/>
            <person name="Youmans B."/>
            <person name="Ayvaz T."/>
            <person name="Ross M."/>
            <person name="Santibanez J."/>
            <person name="Aqrawi P."/>
            <person name="Gross S."/>
            <person name="Joshi V."/>
            <person name="Fowler G."/>
            <person name="Nazareth L."/>
            <person name="Reid J."/>
            <person name="Worley K."/>
            <person name="Petrosino J."/>
            <person name="Highlander S."/>
            <person name="Gibbs R."/>
        </authorList>
    </citation>
    <scope>NUCLEOTIDE SEQUENCE [LARGE SCALE GENOMIC DNA]</scope>
    <source>
        <strain evidence="2 3">ATCC BAA-1200</strain>
    </source>
</reference>
<sequence length="118" mass="13657">MGKLWASGKNPLPATARAALPKKHTNYKTFKIKQIKQNPHQRPSEKSKLPSKTKRWKNVHKTRLTDPFPARAAAAKTRQKIFRRPQIRVENARQNPPFHATICHHFLTNPTTKERPPL</sequence>
<dbReference type="AlphaFoldDB" id="F2BA50"/>